<dbReference type="PANTHER" id="PTHR43280:SF28">
    <property type="entry name" value="HTH-TYPE TRANSCRIPTIONAL ACTIVATOR RHAS"/>
    <property type="match status" value="1"/>
</dbReference>
<accession>A0ABS2E6D4</accession>
<dbReference type="InterPro" id="IPR009057">
    <property type="entry name" value="Homeodomain-like_sf"/>
</dbReference>
<keyword evidence="1" id="KW-0805">Transcription regulation</keyword>
<keyword evidence="3" id="KW-0804">Transcription</keyword>
<protein>
    <submittedName>
        <fullName evidence="5">Helix-turn-helix transcriptional regulator</fullName>
    </submittedName>
</protein>
<evidence type="ECO:0000259" key="4">
    <source>
        <dbReference type="PROSITE" id="PS01124"/>
    </source>
</evidence>
<evidence type="ECO:0000256" key="2">
    <source>
        <dbReference type="ARBA" id="ARBA00023125"/>
    </source>
</evidence>
<evidence type="ECO:0000256" key="3">
    <source>
        <dbReference type="ARBA" id="ARBA00023163"/>
    </source>
</evidence>
<evidence type="ECO:0000256" key="1">
    <source>
        <dbReference type="ARBA" id="ARBA00023015"/>
    </source>
</evidence>
<dbReference type="RefSeq" id="WP_138302883.1">
    <property type="nucleotide sequence ID" value="NZ_JACLYY010000002.1"/>
</dbReference>
<dbReference type="PRINTS" id="PR00032">
    <property type="entry name" value="HTHARAC"/>
</dbReference>
<comment type="caution">
    <text evidence="5">The sequence shown here is derived from an EMBL/GenBank/DDBJ whole genome shotgun (WGS) entry which is preliminary data.</text>
</comment>
<dbReference type="Gene3D" id="1.10.10.60">
    <property type="entry name" value="Homeodomain-like"/>
    <property type="match status" value="2"/>
</dbReference>
<gene>
    <name evidence="5" type="ORF">H7U36_03620</name>
</gene>
<sequence length="293" mass="33877">MLQIPEKLFVTRSVHRTLGLDPNNSILSCGFIHHTRHLPQNENLVFKYYGALLLLSGEGTYLDKDGKSTRIYPGCFVQRLPYIKHSTITKEDGKWLEFFVCFGYETYRSLRHMGLLLDQPVLSPGLSQSLLDRCLLLYDHLEHSTQEQLPYLLLEAQQLVFGIYDMHRRQSLRPSVRTLLYEARDLLGSGQIPDDSCRGTAEYLGLGYENFRKLFRQEFHMPPHTYLIQKRLNSAKELLLQDSLSIQEIAARTGYPDSFSFSKQFKKYTTLTPRQFRALHQVPGADRGSARQT</sequence>
<dbReference type="PANTHER" id="PTHR43280">
    <property type="entry name" value="ARAC-FAMILY TRANSCRIPTIONAL REGULATOR"/>
    <property type="match status" value="1"/>
</dbReference>
<name>A0ABS2E6D4_9FIRM</name>
<dbReference type="InterPro" id="IPR037923">
    <property type="entry name" value="HTH-like"/>
</dbReference>
<reference evidence="5 6" key="1">
    <citation type="journal article" date="2021" name="Sci. Rep.">
        <title>The distribution of antibiotic resistance genes in chicken gut microbiota commensals.</title>
        <authorList>
            <person name="Juricova H."/>
            <person name="Matiasovicova J."/>
            <person name="Kubasova T."/>
            <person name="Cejkova D."/>
            <person name="Rychlik I."/>
        </authorList>
    </citation>
    <scope>NUCLEOTIDE SEQUENCE [LARGE SCALE GENOMIC DNA]</scope>
    <source>
        <strain evidence="5 6">An773</strain>
    </source>
</reference>
<proteinExistence type="predicted"/>
<dbReference type="SUPFAM" id="SSF46689">
    <property type="entry name" value="Homeodomain-like"/>
    <property type="match status" value="1"/>
</dbReference>
<dbReference type="InterPro" id="IPR020449">
    <property type="entry name" value="Tscrpt_reg_AraC-type_HTH"/>
</dbReference>
<feature type="domain" description="HTH araC/xylS-type" evidence="4">
    <location>
        <begin position="201"/>
        <end position="279"/>
    </location>
</feature>
<keyword evidence="6" id="KW-1185">Reference proteome</keyword>
<dbReference type="PROSITE" id="PS01124">
    <property type="entry name" value="HTH_ARAC_FAMILY_2"/>
    <property type="match status" value="1"/>
</dbReference>
<organism evidence="5 6">
    <name type="scientific">Faecalicatena fissicatena</name>
    <dbReference type="NCBI Taxonomy" id="290055"/>
    <lineage>
        <taxon>Bacteria</taxon>
        <taxon>Bacillati</taxon>
        <taxon>Bacillota</taxon>
        <taxon>Clostridia</taxon>
        <taxon>Lachnospirales</taxon>
        <taxon>Lachnospiraceae</taxon>
        <taxon>Faecalicatena</taxon>
    </lineage>
</organism>
<evidence type="ECO:0000313" key="6">
    <source>
        <dbReference type="Proteomes" id="UP000716906"/>
    </source>
</evidence>
<dbReference type="Proteomes" id="UP000716906">
    <property type="component" value="Unassembled WGS sequence"/>
</dbReference>
<dbReference type="SUPFAM" id="SSF51215">
    <property type="entry name" value="Regulatory protein AraC"/>
    <property type="match status" value="1"/>
</dbReference>
<dbReference type="Pfam" id="PF12833">
    <property type="entry name" value="HTH_18"/>
    <property type="match status" value="1"/>
</dbReference>
<dbReference type="EMBL" id="JACLYY010000002">
    <property type="protein sequence ID" value="MBM6737197.1"/>
    <property type="molecule type" value="Genomic_DNA"/>
</dbReference>
<dbReference type="InterPro" id="IPR018060">
    <property type="entry name" value="HTH_AraC"/>
</dbReference>
<keyword evidence="2" id="KW-0238">DNA-binding</keyword>
<evidence type="ECO:0000313" key="5">
    <source>
        <dbReference type="EMBL" id="MBM6737197.1"/>
    </source>
</evidence>
<dbReference type="SMART" id="SM00342">
    <property type="entry name" value="HTH_ARAC"/>
    <property type="match status" value="1"/>
</dbReference>